<organism evidence="1">
    <name type="scientific">Octopus bimaculoides</name>
    <name type="common">California two-spotted octopus</name>
    <dbReference type="NCBI Taxonomy" id="37653"/>
    <lineage>
        <taxon>Eukaryota</taxon>
        <taxon>Metazoa</taxon>
        <taxon>Spiralia</taxon>
        <taxon>Lophotrochozoa</taxon>
        <taxon>Mollusca</taxon>
        <taxon>Cephalopoda</taxon>
        <taxon>Coleoidea</taxon>
        <taxon>Octopodiformes</taxon>
        <taxon>Octopoda</taxon>
        <taxon>Incirrata</taxon>
        <taxon>Octopodidae</taxon>
        <taxon>Octopus</taxon>
    </lineage>
</organism>
<gene>
    <name evidence="1" type="ORF">OCBIM_22004983mg</name>
</gene>
<proteinExistence type="predicted"/>
<name>A0A0L8HVA6_OCTBM</name>
<protein>
    <submittedName>
        <fullName evidence="1">Uncharacterized protein</fullName>
    </submittedName>
</protein>
<reference evidence="1" key="1">
    <citation type="submission" date="2015-07" db="EMBL/GenBank/DDBJ databases">
        <title>MeaNS - Measles Nucleotide Surveillance Program.</title>
        <authorList>
            <person name="Tran T."/>
            <person name="Druce J."/>
        </authorList>
    </citation>
    <scope>NUCLEOTIDE SEQUENCE</scope>
    <source>
        <strain evidence="1">UCB-OBI-ISO-001</strain>
        <tissue evidence="1">Gonad</tissue>
    </source>
</reference>
<sequence>MKNMGEPLLHFLLPDFISISSRNIPPKYGCSLNQKFEEDSQIFTASGTSQFTLYKSLIQLGKSNFYKKKKKKQQLFVLCQYLFSRKTTLNKKASKQIS</sequence>
<dbReference type="EMBL" id="KQ417219">
    <property type="protein sequence ID" value="KOF93163.1"/>
    <property type="molecule type" value="Genomic_DNA"/>
</dbReference>
<dbReference type="AlphaFoldDB" id="A0A0L8HVA6"/>
<accession>A0A0L8HVA6</accession>
<evidence type="ECO:0000313" key="1">
    <source>
        <dbReference type="EMBL" id="KOF93163.1"/>
    </source>
</evidence>